<evidence type="ECO:0000256" key="7">
    <source>
        <dbReference type="SAM" id="Phobius"/>
    </source>
</evidence>
<dbReference type="NCBIfam" id="TIGR00361">
    <property type="entry name" value="ComEC_Rec2"/>
    <property type="match status" value="1"/>
</dbReference>
<evidence type="ECO:0000256" key="1">
    <source>
        <dbReference type="ARBA" id="ARBA00004651"/>
    </source>
</evidence>
<dbReference type="Pfam" id="PF13567">
    <property type="entry name" value="DUF4131"/>
    <property type="match status" value="1"/>
</dbReference>
<dbReference type="SMART" id="SM00849">
    <property type="entry name" value="Lactamase_B"/>
    <property type="match status" value="1"/>
</dbReference>
<dbReference type="PROSITE" id="PS51257">
    <property type="entry name" value="PROKAR_LIPOPROTEIN"/>
    <property type="match status" value="1"/>
</dbReference>
<gene>
    <name evidence="9" type="ORF">HMPREF9432_00809</name>
</gene>
<feature type="transmembrane region" description="Helical" evidence="7">
    <location>
        <begin position="319"/>
        <end position="336"/>
    </location>
</feature>
<evidence type="ECO:0000259" key="8">
    <source>
        <dbReference type="SMART" id="SM00849"/>
    </source>
</evidence>
<feature type="domain" description="Metallo-beta-lactamase" evidence="8">
    <location>
        <begin position="555"/>
        <end position="758"/>
    </location>
</feature>
<comment type="subcellular location">
    <subcellularLocation>
        <location evidence="1">Cell membrane</location>
        <topology evidence="1">Multi-pass membrane protein</topology>
    </subcellularLocation>
</comment>
<dbReference type="InterPro" id="IPR052159">
    <property type="entry name" value="Competence_DNA_uptake"/>
</dbReference>
<dbReference type="PANTHER" id="PTHR30619:SF7">
    <property type="entry name" value="BETA-LACTAMASE DOMAIN PROTEIN"/>
    <property type="match status" value="1"/>
</dbReference>
<keyword evidence="4 7" id="KW-1133">Transmembrane helix</keyword>
<dbReference type="InterPro" id="IPR004797">
    <property type="entry name" value="Competence_ComEC/Rec2"/>
</dbReference>
<dbReference type="Proteomes" id="UP000003175">
    <property type="component" value="Unassembled WGS sequence"/>
</dbReference>
<dbReference type="InterPro" id="IPR001279">
    <property type="entry name" value="Metallo-B-lactamas"/>
</dbReference>
<evidence type="ECO:0000256" key="5">
    <source>
        <dbReference type="ARBA" id="ARBA00023136"/>
    </source>
</evidence>
<feature type="transmembrane region" description="Helical" evidence="7">
    <location>
        <begin position="427"/>
        <end position="450"/>
    </location>
</feature>
<dbReference type="CDD" id="cd07731">
    <property type="entry name" value="ComA-like_MBL-fold"/>
    <property type="match status" value="1"/>
</dbReference>
<dbReference type="NCBIfam" id="TIGR00360">
    <property type="entry name" value="ComEC_N-term"/>
    <property type="match status" value="1"/>
</dbReference>
<organism evidence="9 10">
    <name type="scientific">Selenomonas noxia F0398</name>
    <dbReference type="NCBI Taxonomy" id="702437"/>
    <lineage>
        <taxon>Bacteria</taxon>
        <taxon>Bacillati</taxon>
        <taxon>Bacillota</taxon>
        <taxon>Negativicutes</taxon>
        <taxon>Selenomonadales</taxon>
        <taxon>Selenomonadaceae</taxon>
        <taxon>Selenomonas</taxon>
    </lineage>
</organism>
<keyword evidence="10" id="KW-1185">Reference proteome</keyword>
<keyword evidence="5 7" id="KW-0472">Membrane</keyword>
<feature type="transmembrane region" description="Helical" evidence="7">
    <location>
        <begin position="392"/>
        <end position="415"/>
    </location>
</feature>
<feature type="transmembrane region" description="Helical" evidence="7">
    <location>
        <begin position="60"/>
        <end position="79"/>
    </location>
</feature>
<dbReference type="Pfam" id="PF03772">
    <property type="entry name" value="Competence"/>
    <property type="match status" value="1"/>
</dbReference>
<protein>
    <submittedName>
        <fullName evidence="9">DNA internalization-like competence protein ComEC/Rec2</fullName>
    </submittedName>
</protein>
<reference evidence="9 10" key="1">
    <citation type="submission" date="2011-08" db="EMBL/GenBank/DDBJ databases">
        <title>The Genome Sequence of Selenomonas noxia F0398.</title>
        <authorList>
            <consortium name="The Broad Institute Genome Sequencing Platform"/>
            <person name="Earl A."/>
            <person name="Ward D."/>
            <person name="Feldgarden M."/>
            <person name="Gevers D."/>
            <person name="Izard J."/>
            <person name="Ganesan A."/>
            <person name="Blanton J.M."/>
            <person name="Baranova O.V."/>
            <person name="Tanner A.C."/>
            <person name="Dewhirst F.E."/>
            <person name="Young S.K."/>
            <person name="Zeng Q."/>
            <person name="Gargeya S."/>
            <person name="Fitzgerald M."/>
            <person name="Haas B."/>
            <person name="Abouelleil A."/>
            <person name="Alvarado L."/>
            <person name="Arachchi H.M."/>
            <person name="Berlin A."/>
            <person name="Brown A."/>
            <person name="Chapman S.B."/>
            <person name="Chen Z."/>
            <person name="Dunbar C."/>
            <person name="Freedman E."/>
            <person name="Gearin G."/>
            <person name="Gellesch M."/>
            <person name="Goldberg J."/>
            <person name="Griggs A."/>
            <person name="Gujja S."/>
            <person name="Heiman D."/>
            <person name="Howarth C."/>
            <person name="Larson L."/>
            <person name="Lui A."/>
            <person name="MacDonald P.J.P."/>
            <person name="Montmayeur A."/>
            <person name="Murphy C."/>
            <person name="Neiman D."/>
            <person name="Pearson M."/>
            <person name="Priest M."/>
            <person name="Roberts A."/>
            <person name="Saif S."/>
            <person name="Shea T."/>
            <person name="Shenoy N."/>
            <person name="Sisk P."/>
            <person name="Stolte C."/>
            <person name="Sykes S."/>
            <person name="Wortman J."/>
            <person name="Nusbaum C."/>
            <person name="Birren B."/>
        </authorList>
    </citation>
    <scope>NUCLEOTIDE SEQUENCE [LARGE SCALE GENOMIC DNA]</scope>
    <source>
        <strain evidence="9 10">F0398</strain>
    </source>
</reference>
<dbReference type="InterPro" id="IPR004477">
    <property type="entry name" value="ComEC_N"/>
</dbReference>
<feature type="transmembrane region" description="Helical" evidence="7">
    <location>
        <begin position="6"/>
        <end position="28"/>
    </location>
</feature>
<dbReference type="Pfam" id="PF00753">
    <property type="entry name" value="Lactamase_B"/>
    <property type="match status" value="1"/>
</dbReference>
<keyword evidence="6" id="KW-0238">DNA-binding</keyword>
<proteinExistence type="predicted"/>
<dbReference type="PROSITE" id="PS50935">
    <property type="entry name" value="SSB"/>
    <property type="match status" value="1"/>
</dbReference>
<comment type="caution">
    <text evidence="9">The sequence shown here is derived from an EMBL/GenBank/DDBJ whole genome shotgun (WGS) entry which is preliminary data.</text>
</comment>
<feature type="transmembrane region" description="Helical" evidence="7">
    <location>
        <begin position="35"/>
        <end position="54"/>
    </location>
</feature>
<keyword evidence="2" id="KW-1003">Cell membrane</keyword>
<dbReference type="InterPro" id="IPR000424">
    <property type="entry name" value="Primosome_PriB/ssb"/>
</dbReference>
<name>A0ABN0DRF1_9FIRM</name>
<dbReference type="InterPro" id="IPR035681">
    <property type="entry name" value="ComA-like_MBL"/>
</dbReference>
<evidence type="ECO:0000313" key="9">
    <source>
        <dbReference type="EMBL" id="EHG25429.1"/>
    </source>
</evidence>
<keyword evidence="3 7" id="KW-0812">Transmembrane</keyword>
<feature type="transmembrane region" description="Helical" evidence="7">
    <location>
        <begin position="367"/>
        <end position="385"/>
    </location>
</feature>
<sequence length="811" mass="88916">MKVGQYQLFFLIGLLMAFCLGITCSAWWNISFSACLPHFIILLLVFSTASGILALKQHEYTWIAFAGLFFMLGAFRFAAAYELPAQDISHELQNNISIVGSILDAPRITVDADGVQHIRYTVSVHGVRQGKEEHSRSGKLFIYTRGADQDLSEIGNIGDELRADGKVRRPHGYQNPGQIDTVFLLRTQGITASLSAKKNSVSITPNGDISYQQQFMRWAAELRAHYLERMSAIMPRTDAAAIFAMLFGGYEGIRPELLESFTTTGIVHILSVSGSHISLLAAVIAWLAAFFRLPKWIGAAAVISAVVVYVILAGGVPPAVRSGIMGGVAFLGLVLGREKDAQYLLIVTGLFMLIISPLLFFHISFQLSFLATAGLLFLAPLLNRWMKRLPHVLAGSLSITIAAQLAALPILAWHFNQVSFSSLFSNLFVVPLVELIIILGLAGGLAAFIVPILGNIVFSFDSILLGAVFEMTRALAALPFSKIWLPSMGILPGICYYILLVFICMPKEYRTRIYSVFKEYRQAIGIACCVLLISVVFWRALLPNEMEVHFIDVGQGDCALVLTPHGHAMFFDTGGTKDGSFDIGARVDIPYLLHYGIREVDYIFLSHAHEDHAAGAGAILSRIPVKHVYTADEGRAAYARSMRFGDNNPLLSKMSRAVAGQTIVIDGVSVDILYAPPYDKMDSATGNEVSNVYRVRYGNCSFLFTGDLIKEHEEKMISMLGDLHATVVKVPHHGSDTSSSEDFVAATSPLYAVYCVGADNSFGHPRSSVVERYERNGAKTLRTDRDGAIVFRTDGNRLTVHTFAEGKIFGD</sequence>
<dbReference type="SUPFAM" id="SSF56281">
    <property type="entry name" value="Metallo-hydrolase/oxidoreductase"/>
    <property type="match status" value="1"/>
</dbReference>
<dbReference type="InterPro" id="IPR036866">
    <property type="entry name" value="RibonucZ/Hydroxyglut_hydro"/>
</dbReference>
<evidence type="ECO:0000313" key="10">
    <source>
        <dbReference type="Proteomes" id="UP000003175"/>
    </source>
</evidence>
<feature type="transmembrane region" description="Helical" evidence="7">
    <location>
        <begin position="483"/>
        <end position="503"/>
    </location>
</feature>
<feature type="transmembrane region" description="Helical" evidence="7">
    <location>
        <begin position="296"/>
        <end position="313"/>
    </location>
</feature>
<dbReference type="RefSeq" id="WP_006694169.1">
    <property type="nucleotide sequence ID" value="NZ_JH376858.1"/>
</dbReference>
<dbReference type="PANTHER" id="PTHR30619">
    <property type="entry name" value="DNA INTERNALIZATION/COMPETENCE PROTEIN COMEC/REC2"/>
    <property type="match status" value="1"/>
</dbReference>
<accession>A0ABN0DRF1</accession>
<dbReference type="InterPro" id="IPR025405">
    <property type="entry name" value="DUF4131"/>
</dbReference>
<feature type="transmembrane region" description="Helical" evidence="7">
    <location>
        <begin position="457"/>
        <end position="477"/>
    </location>
</feature>
<feature type="transmembrane region" description="Helical" evidence="7">
    <location>
        <begin position="523"/>
        <end position="541"/>
    </location>
</feature>
<evidence type="ECO:0000256" key="4">
    <source>
        <dbReference type="ARBA" id="ARBA00022989"/>
    </source>
</evidence>
<evidence type="ECO:0000256" key="2">
    <source>
        <dbReference type="ARBA" id="ARBA00022475"/>
    </source>
</evidence>
<evidence type="ECO:0000256" key="6">
    <source>
        <dbReference type="PROSITE-ProRule" id="PRU00252"/>
    </source>
</evidence>
<feature type="transmembrane region" description="Helical" evidence="7">
    <location>
        <begin position="343"/>
        <end position="361"/>
    </location>
</feature>
<dbReference type="GeneID" id="32476239"/>
<feature type="transmembrane region" description="Helical" evidence="7">
    <location>
        <begin position="265"/>
        <end position="289"/>
    </location>
</feature>
<dbReference type="EMBL" id="ADGH01000004">
    <property type="protein sequence ID" value="EHG25429.1"/>
    <property type="molecule type" value="Genomic_DNA"/>
</dbReference>
<evidence type="ECO:0000256" key="3">
    <source>
        <dbReference type="ARBA" id="ARBA00022692"/>
    </source>
</evidence>
<dbReference type="Gene3D" id="3.60.15.10">
    <property type="entry name" value="Ribonuclease Z/Hydroxyacylglutathione hydrolase-like"/>
    <property type="match status" value="1"/>
</dbReference>